<dbReference type="Proteomes" id="UP000244077">
    <property type="component" value="Unassembled WGS sequence"/>
</dbReference>
<dbReference type="OrthoDB" id="9798292at2"/>
<dbReference type="Pfam" id="PF07370">
    <property type="entry name" value="DUF1489"/>
    <property type="match status" value="1"/>
</dbReference>
<organism evidence="1 2">
    <name type="scientific">Celeribacter persicus</name>
    <dbReference type="NCBI Taxonomy" id="1651082"/>
    <lineage>
        <taxon>Bacteria</taxon>
        <taxon>Pseudomonadati</taxon>
        <taxon>Pseudomonadota</taxon>
        <taxon>Alphaproteobacteria</taxon>
        <taxon>Rhodobacterales</taxon>
        <taxon>Roseobacteraceae</taxon>
        <taxon>Celeribacter</taxon>
    </lineage>
</organism>
<dbReference type="InterPro" id="IPR008320">
    <property type="entry name" value="UCP032025"/>
</dbReference>
<evidence type="ECO:0008006" key="3">
    <source>
        <dbReference type="Google" id="ProtNLM"/>
    </source>
</evidence>
<comment type="caution">
    <text evidence="1">The sequence shown here is derived from an EMBL/GenBank/DDBJ whole genome shotgun (WGS) entry which is preliminary data.</text>
</comment>
<reference evidence="1 2" key="1">
    <citation type="submission" date="2018-04" db="EMBL/GenBank/DDBJ databases">
        <title>Genomic Encyclopedia of Archaeal and Bacterial Type Strains, Phase II (KMG-II): from individual species to whole genera.</title>
        <authorList>
            <person name="Goeker M."/>
        </authorList>
    </citation>
    <scope>NUCLEOTIDE SEQUENCE [LARGE SCALE GENOMIC DNA]</scope>
    <source>
        <strain evidence="1 2">DSM 100434</strain>
    </source>
</reference>
<sequence>MADYINLVKLCVGVDSFEELEAYVDAAPKGVRGHTTRMWPKQEEKLLRGGSLYWVIKGSIQARQKIVALEEVIGEDGVRRCRIQLSAPLIRTQNALRRPFQGWRYLQPEDAPADLPQGRANEPDLPPELAQALAEIGVI</sequence>
<name>A0A2T5HGU8_9RHOB</name>
<evidence type="ECO:0000313" key="2">
    <source>
        <dbReference type="Proteomes" id="UP000244077"/>
    </source>
</evidence>
<protein>
    <recommendedName>
        <fullName evidence="3">DUF1489 family protein</fullName>
    </recommendedName>
</protein>
<accession>A0A2T5HGU8</accession>
<dbReference type="EMBL" id="QAOH01000009">
    <property type="protein sequence ID" value="PTQ70800.1"/>
    <property type="molecule type" value="Genomic_DNA"/>
</dbReference>
<keyword evidence="2" id="KW-1185">Reference proteome</keyword>
<dbReference type="AlphaFoldDB" id="A0A2T5HGU8"/>
<dbReference type="PIRSF" id="PIRSF032025">
    <property type="entry name" value="UCP032025"/>
    <property type="match status" value="1"/>
</dbReference>
<evidence type="ECO:0000313" key="1">
    <source>
        <dbReference type="EMBL" id="PTQ70800.1"/>
    </source>
</evidence>
<proteinExistence type="predicted"/>
<dbReference type="RefSeq" id="WP_107817015.1">
    <property type="nucleotide sequence ID" value="NZ_QAOH01000009.1"/>
</dbReference>
<gene>
    <name evidence="1" type="ORF">C8N42_109129</name>
</gene>